<dbReference type="SUPFAM" id="SSF160467">
    <property type="entry name" value="PH0987 N-terminal domain-like"/>
    <property type="match status" value="1"/>
</dbReference>
<dbReference type="PANTHER" id="PTHR34698:SF2">
    <property type="entry name" value="5-OXOPROLINASE SUBUNIT B"/>
    <property type="match status" value="1"/>
</dbReference>
<dbReference type="Gene3D" id="3.30.1360.40">
    <property type="match status" value="1"/>
</dbReference>
<dbReference type="InterPro" id="IPR003833">
    <property type="entry name" value="CT_C_D"/>
</dbReference>
<comment type="caution">
    <text evidence="5">The sequence shown here is derived from an EMBL/GenBank/DDBJ whole genome shotgun (WGS) entry which is preliminary data.</text>
</comment>
<reference evidence="5 6" key="1">
    <citation type="journal article" date="2022" name="Environ. Microbiol. Rep.">
        <title>Eco-phylogenetic analyses reveal divergent evolution of vitamin B12 metabolism in the marine bacterial family 'Psychromonadaceae'.</title>
        <authorList>
            <person name="Jin X."/>
            <person name="Yang Y."/>
            <person name="Cao H."/>
            <person name="Gao B."/>
            <person name="Zhao Z."/>
        </authorList>
    </citation>
    <scope>NUCLEOTIDE SEQUENCE [LARGE SCALE GENOMIC DNA]</scope>
    <source>
        <strain evidence="5 6">MKS20</strain>
    </source>
</reference>
<feature type="domain" description="Carboxyltransferase" evidence="4">
    <location>
        <begin position="1"/>
        <end position="203"/>
    </location>
</feature>
<proteinExistence type="predicted"/>
<dbReference type="SUPFAM" id="SSF50891">
    <property type="entry name" value="Cyclophilin-like"/>
    <property type="match status" value="1"/>
</dbReference>
<dbReference type="PANTHER" id="PTHR34698">
    <property type="entry name" value="5-OXOPROLINASE SUBUNIT B"/>
    <property type="match status" value="1"/>
</dbReference>
<protein>
    <submittedName>
        <fullName evidence="5">5-oxoprolinase subunit PxpB</fullName>
        <ecNumber evidence="5">3.5.2.9</ecNumber>
    </submittedName>
</protein>
<dbReference type="Proteomes" id="UP001201273">
    <property type="component" value="Unassembled WGS sequence"/>
</dbReference>
<name>A0ABS8WCT1_9GAMM</name>
<keyword evidence="6" id="KW-1185">Reference proteome</keyword>
<dbReference type="SMART" id="SM00796">
    <property type="entry name" value="AHS1"/>
    <property type="match status" value="1"/>
</dbReference>
<evidence type="ECO:0000256" key="3">
    <source>
        <dbReference type="ARBA" id="ARBA00022840"/>
    </source>
</evidence>
<dbReference type="EMBL" id="JAIMJA010000010">
    <property type="protein sequence ID" value="MCE2595354.1"/>
    <property type="molecule type" value="Genomic_DNA"/>
</dbReference>
<gene>
    <name evidence="5" type="primary">pxpB</name>
    <name evidence="5" type="ORF">K6Y31_11060</name>
</gene>
<dbReference type="Gene3D" id="2.40.100.10">
    <property type="entry name" value="Cyclophilin-like"/>
    <property type="match status" value="1"/>
</dbReference>
<evidence type="ECO:0000256" key="2">
    <source>
        <dbReference type="ARBA" id="ARBA00022801"/>
    </source>
</evidence>
<accession>A0ABS8WCT1</accession>
<dbReference type="RefSeq" id="WP_233052840.1">
    <property type="nucleotide sequence ID" value="NZ_JAIMJA010000010.1"/>
</dbReference>
<keyword evidence="2 5" id="KW-0378">Hydrolase</keyword>
<dbReference type="InterPro" id="IPR010016">
    <property type="entry name" value="PxpB"/>
</dbReference>
<dbReference type="InterPro" id="IPR029000">
    <property type="entry name" value="Cyclophilin-like_dom_sf"/>
</dbReference>
<organism evidence="5 6">
    <name type="scientific">Motilimonas cestriensis</name>
    <dbReference type="NCBI Taxonomy" id="2742685"/>
    <lineage>
        <taxon>Bacteria</taxon>
        <taxon>Pseudomonadati</taxon>
        <taxon>Pseudomonadota</taxon>
        <taxon>Gammaproteobacteria</taxon>
        <taxon>Alteromonadales</taxon>
        <taxon>Alteromonadales genera incertae sedis</taxon>
        <taxon>Motilimonas</taxon>
    </lineage>
</organism>
<evidence type="ECO:0000313" key="5">
    <source>
        <dbReference type="EMBL" id="MCE2595354.1"/>
    </source>
</evidence>
<dbReference type="GO" id="GO:0017168">
    <property type="term" value="F:5-oxoprolinase (ATP-hydrolyzing) activity"/>
    <property type="evidence" value="ECO:0007669"/>
    <property type="project" value="UniProtKB-EC"/>
</dbReference>
<keyword evidence="1" id="KW-0547">Nucleotide-binding</keyword>
<evidence type="ECO:0000313" key="6">
    <source>
        <dbReference type="Proteomes" id="UP001201273"/>
    </source>
</evidence>
<dbReference type="Pfam" id="PF02682">
    <property type="entry name" value="CT_C_D"/>
    <property type="match status" value="1"/>
</dbReference>
<keyword evidence="3" id="KW-0067">ATP-binding</keyword>
<sequence length="233" mass="25952">MKIEPLNESSLLVSFSDEISEPVLDLIRLFCQQLMRSSARAAIVELVPSYNTVMLVYRLTQTDYDSLHRELQQCYQQAQRQSKQLIRPRVVELPVFYSETTGPDLARISQQTGLSVQDIINRHTQTQYRVYAIGFSPGYPYLASVDSLIAQPRLTAPRKNVPAGSVGIADTQTGIYPKASPGGWNIIGNCPEPLLDSQLSCRLNVGDTVQFVTINEREFVALGGKITVGFNEL</sequence>
<evidence type="ECO:0000256" key="1">
    <source>
        <dbReference type="ARBA" id="ARBA00022741"/>
    </source>
</evidence>
<dbReference type="EC" id="3.5.2.9" evidence="5"/>
<evidence type="ECO:0000259" key="4">
    <source>
        <dbReference type="SMART" id="SM00796"/>
    </source>
</evidence>
<dbReference type="NCBIfam" id="TIGR00370">
    <property type="entry name" value="5-oxoprolinase subunit PxpB"/>
    <property type="match status" value="1"/>
</dbReference>